<gene>
    <name evidence="2" type="ORF">SAMN02745114_00211</name>
</gene>
<dbReference type="Pfam" id="PF02645">
    <property type="entry name" value="DegV"/>
    <property type="match status" value="1"/>
</dbReference>
<name>A0A1T4K079_9FIRM</name>
<dbReference type="Gene3D" id="3.30.1180.10">
    <property type="match status" value="1"/>
</dbReference>
<dbReference type="PROSITE" id="PS51482">
    <property type="entry name" value="DEGV"/>
    <property type="match status" value="1"/>
</dbReference>
<dbReference type="InterPro" id="IPR043168">
    <property type="entry name" value="DegV_C"/>
</dbReference>
<dbReference type="STRING" id="290054.SAMN02745114_00211"/>
<dbReference type="Gene3D" id="3.40.50.10440">
    <property type="entry name" value="Dihydroxyacetone kinase, domain 1"/>
    <property type="match status" value="1"/>
</dbReference>
<dbReference type="Proteomes" id="UP000190657">
    <property type="component" value="Unassembled WGS sequence"/>
</dbReference>
<dbReference type="SUPFAM" id="SSF82549">
    <property type="entry name" value="DAK1/DegV-like"/>
    <property type="match status" value="1"/>
</dbReference>
<accession>A0A1T4K079</accession>
<sequence length="283" mass="31265">MSFRIIADSCCDRTERMKDWDNITFVPLTLNIDDYSIQDDENFDQDDFIRRTLESKNVPKTACPSPEAFASAMDCDEDDIYVLTITDKLSGTYNSALRGKMLFEEEHSGKNVHVFNSLATSGLESLIAEKIKELGDSGADFNTIVSTVEDFIVNHTALYFCLESLDVLNQNGRLYAMAATILKKIKLKLICERTQEGSVKLAGQEFSANRALIKMATIIANEVKDSNPSEQRIILSHVCCEDKAKLVAEKLESAGFGSIEIVKASGLNSVYAANGGLIVSFTK</sequence>
<organism evidence="2 3">
    <name type="scientific">Eubacterium coprostanoligenes</name>
    <dbReference type="NCBI Taxonomy" id="290054"/>
    <lineage>
        <taxon>Bacteria</taxon>
        <taxon>Bacillati</taxon>
        <taxon>Bacillota</taxon>
        <taxon>Clostridia</taxon>
        <taxon>Eubacteriales</taxon>
        <taxon>Eubacteriaceae</taxon>
        <taxon>Eubacterium</taxon>
    </lineage>
</organism>
<dbReference type="NCBIfam" id="TIGR00762">
    <property type="entry name" value="DegV"/>
    <property type="match status" value="1"/>
</dbReference>
<evidence type="ECO:0000313" key="3">
    <source>
        <dbReference type="Proteomes" id="UP000190657"/>
    </source>
</evidence>
<evidence type="ECO:0000313" key="2">
    <source>
        <dbReference type="EMBL" id="SJZ35813.1"/>
    </source>
</evidence>
<protein>
    <submittedName>
        <fullName evidence="2">EDD domain protein, DegV family</fullName>
    </submittedName>
</protein>
<dbReference type="RefSeq" id="WP_078767717.1">
    <property type="nucleotide sequence ID" value="NZ_FUWW01000002.1"/>
</dbReference>
<dbReference type="Gene3D" id="2.20.28.50">
    <property type="entry name" value="degv family protein"/>
    <property type="match status" value="1"/>
</dbReference>
<dbReference type="AlphaFoldDB" id="A0A1T4K079"/>
<keyword evidence="1" id="KW-0446">Lipid-binding</keyword>
<reference evidence="2 3" key="1">
    <citation type="submission" date="2017-02" db="EMBL/GenBank/DDBJ databases">
        <authorList>
            <person name="Peterson S.W."/>
        </authorList>
    </citation>
    <scope>NUCLEOTIDE SEQUENCE [LARGE SCALE GENOMIC DNA]</scope>
    <source>
        <strain evidence="2 3">ATCC 51222</strain>
    </source>
</reference>
<dbReference type="InterPro" id="IPR050270">
    <property type="entry name" value="DegV_domain_contain"/>
</dbReference>
<keyword evidence="3" id="KW-1185">Reference proteome</keyword>
<dbReference type="PANTHER" id="PTHR33434">
    <property type="entry name" value="DEGV DOMAIN-CONTAINING PROTEIN DR_1986-RELATED"/>
    <property type="match status" value="1"/>
</dbReference>
<dbReference type="InterPro" id="IPR003797">
    <property type="entry name" value="DegV"/>
</dbReference>
<dbReference type="OrthoDB" id="2138472at2"/>
<dbReference type="EMBL" id="FUWW01000002">
    <property type="protein sequence ID" value="SJZ35813.1"/>
    <property type="molecule type" value="Genomic_DNA"/>
</dbReference>
<evidence type="ECO:0000256" key="1">
    <source>
        <dbReference type="ARBA" id="ARBA00023121"/>
    </source>
</evidence>
<dbReference type="PANTHER" id="PTHR33434:SF2">
    <property type="entry name" value="FATTY ACID-BINDING PROTEIN TM_1468"/>
    <property type="match status" value="1"/>
</dbReference>
<proteinExistence type="predicted"/>
<dbReference type="GO" id="GO:0008289">
    <property type="term" value="F:lipid binding"/>
    <property type="evidence" value="ECO:0007669"/>
    <property type="project" value="UniProtKB-KW"/>
</dbReference>